<sequence length="191" mass="21837">MAPPLALCYIVLVNRHHVSVFCLATLASSKPIMVTFGTNEGPIIPREPKAEATIQQRTIATNPAPVSRKHNLQKKDFSRDLNLGVDYTGPHIFEKQDYEISNAKKDLLRQALKYNKPHYYRQIEKHNNVQTEAPHNANNPEEKYVPQIGIIYLSGVRYYVPQIVYYPKQESEENSVAENSVYDSQDVKTTH</sequence>
<accession>A0ABQ9JP53</accession>
<proteinExistence type="predicted"/>
<name>A0ABQ9JP53_9CUCU</name>
<comment type="caution">
    <text evidence="1">The sequence shown here is derived from an EMBL/GenBank/DDBJ whole genome shotgun (WGS) entry which is preliminary data.</text>
</comment>
<protein>
    <submittedName>
        <fullName evidence="1">Uncharacterized protein</fullName>
    </submittedName>
</protein>
<organism evidence="1 2">
    <name type="scientific">Molorchus minor</name>
    <dbReference type="NCBI Taxonomy" id="1323400"/>
    <lineage>
        <taxon>Eukaryota</taxon>
        <taxon>Metazoa</taxon>
        <taxon>Ecdysozoa</taxon>
        <taxon>Arthropoda</taxon>
        <taxon>Hexapoda</taxon>
        <taxon>Insecta</taxon>
        <taxon>Pterygota</taxon>
        <taxon>Neoptera</taxon>
        <taxon>Endopterygota</taxon>
        <taxon>Coleoptera</taxon>
        <taxon>Polyphaga</taxon>
        <taxon>Cucujiformia</taxon>
        <taxon>Chrysomeloidea</taxon>
        <taxon>Cerambycidae</taxon>
        <taxon>Lamiinae</taxon>
        <taxon>Monochamini</taxon>
        <taxon>Molorchus</taxon>
    </lineage>
</organism>
<dbReference type="Proteomes" id="UP001162164">
    <property type="component" value="Unassembled WGS sequence"/>
</dbReference>
<evidence type="ECO:0000313" key="1">
    <source>
        <dbReference type="EMBL" id="KAJ8979344.1"/>
    </source>
</evidence>
<dbReference type="EMBL" id="JAPWTJ010000348">
    <property type="protein sequence ID" value="KAJ8979344.1"/>
    <property type="molecule type" value="Genomic_DNA"/>
</dbReference>
<reference evidence="1" key="1">
    <citation type="journal article" date="2023" name="Insect Mol. Biol.">
        <title>Genome sequencing provides insights into the evolution of gene families encoding plant cell wall-degrading enzymes in longhorned beetles.</title>
        <authorList>
            <person name="Shin N.R."/>
            <person name="Okamura Y."/>
            <person name="Kirsch R."/>
            <person name="Pauchet Y."/>
        </authorList>
    </citation>
    <scope>NUCLEOTIDE SEQUENCE</scope>
    <source>
        <strain evidence="1">MMC_N1</strain>
    </source>
</reference>
<evidence type="ECO:0000313" key="2">
    <source>
        <dbReference type="Proteomes" id="UP001162164"/>
    </source>
</evidence>
<gene>
    <name evidence="1" type="ORF">NQ317_012940</name>
</gene>
<keyword evidence="2" id="KW-1185">Reference proteome</keyword>